<evidence type="ECO:0000256" key="15">
    <source>
        <dbReference type="SAM" id="Phobius"/>
    </source>
</evidence>
<keyword evidence="6" id="KW-0336">GPI-anchor</keyword>
<evidence type="ECO:0000256" key="8">
    <source>
        <dbReference type="ARBA" id="ARBA00022729"/>
    </source>
</evidence>
<dbReference type="InterPro" id="IPR008427">
    <property type="entry name" value="Extracellular_membr_CFEM_dom"/>
</dbReference>
<protein>
    <submittedName>
        <fullName evidence="18">WGS project CBMI000000000 data, contig CS3069_c001086</fullName>
    </submittedName>
</protein>
<feature type="compositionally biased region" description="Polar residues" evidence="14">
    <location>
        <begin position="364"/>
        <end position="375"/>
    </location>
</feature>
<dbReference type="PANTHER" id="PTHR33048">
    <property type="entry name" value="PTH11-LIKE INTEGRAL MEMBRANE PROTEIN (AFU_ORTHOLOGUE AFUA_5G11245)"/>
    <property type="match status" value="1"/>
</dbReference>
<proteinExistence type="inferred from homology"/>
<evidence type="ECO:0000256" key="13">
    <source>
        <dbReference type="ARBA" id="ARBA00038359"/>
    </source>
</evidence>
<evidence type="ECO:0000256" key="12">
    <source>
        <dbReference type="ARBA" id="ARBA00023288"/>
    </source>
</evidence>
<dbReference type="AlphaFoldDB" id="A0A090MFG0"/>
<feature type="transmembrane region" description="Helical" evidence="15">
    <location>
        <begin position="209"/>
        <end position="229"/>
    </location>
</feature>
<comment type="similarity">
    <text evidence="4">Belongs to the RBT5 family.</text>
</comment>
<comment type="subcellular location">
    <subcellularLocation>
        <location evidence="2">Membrane</location>
        <topology evidence="2">Lipid-anchor</topology>
        <topology evidence="2">GPI-anchor</topology>
    </subcellularLocation>
    <subcellularLocation>
        <location evidence="1">Membrane</location>
        <topology evidence="1">Multi-pass membrane protein</topology>
    </subcellularLocation>
    <subcellularLocation>
        <location evidence="3">Secreted</location>
    </subcellularLocation>
</comment>
<feature type="transmembrane region" description="Helical" evidence="15">
    <location>
        <begin position="292"/>
        <end position="312"/>
    </location>
</feature>
<comment type="similarity">
    <text evidence="13">Belongs to the SAT4 family.</text>
</comment>
<dbReference type="InterPro" id="IPR049326">
    <property type="entry name" value="Rhodopsin_dom_fungi"/>
</dbReference>
<evidence type="ECO:0000256" key="14">
    <source>
        <dbReference type="SAM" id="MobiDB-lite"/>
    </source>
</evidence>
<evidence type="ECO:0000256" key="2">
    <source>
        <dbReference type="ARBA" id="ARBA00004589"/>
    </source>
</evidence>
<evidence type="ECO:0000256" key="10">
    <source>
        <dbReference type="ARBA" id="ARBA00023136"/>
    </source>
</evidence>
<dbReference type="GO" id="GO:0098552">
    <property type="term" value="C:side of membrane"/>
    <property type="evidence" value="ECO:0007669"/>
    <property type="project" value="UniProtKB-KW"/>
</dbReference>
<dbReference type="EMBL" id="CBMI010001084">
    <property type="protein sequence ID" value="CEG04400.1"/>
    <property type="molecule type" value="Genomic_DNA"/>
</dbReference>
<dbReference type="Pfam" id="PF20684">
    <property type="entry name" value="Fung_rhodopsin"/>
    <property type="match status" value="1"/>
</dbReference>
<name>A0A090MFG0_9HYPO</name>
<feature type="transmembrane region" description="Helical" evidence="15">
    <location>
        <begin position="130"/>
        <end position="151"/>
    </location>
</feature>
<evidence type="ECO:0000259" key="17">
    <source>
        <dbReference type="SMART" id="SM00747"/>
    </source>
</evidence>
<feature type="chain" id="PRO_5001860521" evidence="16">
    <location>
        <begin position="19"/>
        <end position="425"/>
    </location>
</feature>
<keyword evidence="7 15" id="KW-0812">Transmembrane</keyword>
<dbReference type="InterPro" id="IPR052337">
    <property type="entry name" value="SAT4-like"/>
</dbReference>
<evidence type="ECO:0000256" key="4">
    <source>
        <dbReference type="ARBA" id="ARBA00010031"/>
    </source>
</evidence>
<keyword evidence="6" id="KW-0325">Glycoprotein</keyword>
<keyword evidence="5" id="KW-0964">Secreted</keyword>
<keyword evidence="9 15" id="KW-1133">Transmembrane helix</keyword>
<feature type="domain" description="CFEM" evidence="17">
    <location>
        <begin position="24"/>
        <end position="87"/>
    </location>
</feature>
<keyword evidence="8 16" id="KW-0732">Signal</keyword>
<feature type="signal peptide" evidence="16">
    <location>
        <begin position="1"/>
        <end position="18"/>
    </location>
</feature>
<sequence length="425" mass="47336">MRVPLFLALACLVCQAFAVDVSGFLKQVPDCAKSCFVQPNLPSTCGHEINCVCADQNLHTQAVACIEKACLPREALTTINVTSTACEFPIRDRHTQFDILAITLNIVSGIVVGLRIWQKLRYERSLRVDDYITVACFAVSLGLTVMCVYGLSGNGLGRDAWQFSGDTITTYLCYIYIIKPLYITTVFLTKISILLFYLRIFPTVITRKLIWGTIATAGLGTVVFDILAITQCQPINFAWNGWDKLHKGHCVGVGEVTLSSALLSITLDLWMLAIPLSQVVRLQMKWKRKLAVALMFALGTFVSIVSIVRLRVLIASTSFSNPTWNFYETCYWSVIEGNVGIWCVCMPDLRLLLVKFLPGSRSTFSSSYAHQSGPSRRQEGRTVDNAGIKTDRSVYNQKTKQMSDEASSSTAELVELTVFEREVRV</sequence>
<dbReference type="PANTHER" id="PTHR33048:SF143">
    <property type="entry name" value="EXTRACELLULAR MEMBRANE PROTEIN CFEM DOMAIN-CONTAINING PROTEIN-RELATED"/>
    <property type="match status" value="1"/>
</dbReference>
<evidence type="ECO:0000256" key="1">
    <source>
        <dbReference type="ARBA" id="ARBA00004141"/>
    </source>
</evidence>
<evidence type="ECO:0000256" key="11">
    <source>
        <dbReference type="ARBA" id="ARBA00023157"/>
    </source>
</evidence>
<feature type="transmembrane region" description="Helical" evidence="15">
    <location>
        <begin position="171"/>
        <end position="197"/>
    </location>
</feature>
<feature type="transmembrane region" description="Helical" evidence="15">
    <location>
        <begin position="99"/>
        <end position="118"/>
    </location>
</feature>
<evidence type="ECO:0000256" key="16">
    <source>
        <dbReference type="SAM" id="SignalP"/>
    </source>
</evidence>
<keyword evidence="11" id="KW-1015">Disulfide bond</keyword>
<evidence type="ECO:0000256" key="7">
    <source>
        <dbReference type="ARBA" id="ARBA00022692"/>
    </source>
</evidence>
<evidence type="ECO:0000256" key="9">
    <source>
        <dbReference type="ARBA" id="ARBA00022989"/>
    </source>
</evidence>
<feature type="region of interest" description="Disordered" evidence="14">
    <location>
        <begin position="364"/>
        <end position="383"/>
    </location>
</feature>
<gene>
    <name evidence="18" type="ORF">BN850_0049090</name>
</gene>
<evidence type="ECO:0000256" key="3">
    <source>
        <dbReference type="ARBA" id="ARBA00004613"/>
    </source>
</evidence>
<comment type="caution">
    <text evidence="18">The sequence shown here is derived from an EMBL/GenBank/DDBJ whole genome shotgun (WGS) entry which is preliminary data.</text>
</comment>
<keyword evidence="10 15" id="KW-0472">Membrane</keyword>
<dbReference type="SMART" id="SM00747">
    <property type="entry name" value="CFEM"/>
    <property type="match status" value="1"/>
</dbReference>
<accession>A0A090MFG0</accession>
<evidence type="ECO:0000256" key="6">
    <source>
        <dbReference type="ARBA" id="ARBA00022622"/>
    </source>
</evidence>
<feature type="transmembrane region" description="Helical" evidence="15">
    <location>
        <begin position="261"/>
        <end position="280"/>
    </location>
</feature>
<keyword evidence="12" id="KW-0449">Lipoprotein</keyword>
<dbReference type="Pfam" id="PF05730">
    <property type="entry name" value="CFEM"/>
    <property type="match status" value="1"/>
</dbReference>
<organism evidence="18">
    <name type="scientific">Fusarium clavum</name>
    <dbReference type="NCBI Taxonomy" id="2594811"/>
    <lineage>
        <taxon>Eukaryota</taxon>
        <taxon>Fungi</taxon>
        <taxon>Dikarya</taxon>
        <taxon>Ascomycota</taxon>
        <taxon>Pezizomycotina</taxon>
        <taxon>Sordariomycetes</taxon>
        <taxon>Hypocreomycetidae</taxon>
        <taxon>Hypocreales</taxon>
        <taxon>Nectriaceae</taxon>
        <taxon>Fusarium</taxon>
        <taxon>Fusarium incarnatum-equiseti species complex</taxon>
    </lineage>
</organism>
<evidence type="ECO:0000256" key="5">
    <source>
        <dbReference type="ARBA" id="ARBA00022525"/>
    </source>
</evidence>
<dbReference type="GO" id="GO:0005576">
    <property type="term" value="C:extracellular region"/>
    <property type="evidence" value="ECO:0007669"/>
    <property type="project" value="UniProtKB-SubCell"/>
</dbReference>
<evidence type="ECO:0000313" key="18">
    <source>
        <dbReference type="EMBL" id="CEG04400.1"/>
    </source>
</evidence>
<reference evidence="18" key="1">
    <citation type="submission" date="2013-05" db="EMBL/GenBank/DDBJ databases">
        <title>Draft genome sequences of six wheat associated Fusarium spp. isolates.</title>
        <authorList>
            <person name="Moolhuijzen P.M."/>
            <person name="Manners J.M."/>
            <person name="Wilcox S."/>
            <person name="Bellgard M.I."/>
            <person name="Gardiner D.M."/>
        </authorList>
    </citation>
    <scope>NUCLEOTIDE SEQUENCE</scope>
    <source>
        <strain evidence="18">CS3069</strain>
    </source>
</reference>